<evidence type="ECO:0000256" key="1">
    <source>
        <dbReference type="SAM" id="Phobius"/>
    </source>
</evidence>
<organism evidence="2 3">
    <name type="scientific">Alterirhizorhabdus solaris</name>
    <dbReference type="NCBI Taxonomy" id="2529389"/>
    <lineage>
        <taxon>Bacteria</taxon>
        <taxon>Pseudomonadati</taxon>
        <taxon>Pseudomonadota</taxon>
        <taxon>Alphaproteobacteria</taxon>
        <taxon>Sphingomonadales</taxon>
        <taxon>Rhizorhabdaceae</taxon>
        <taxon>Alterirhizorhabdus</taxon>
    </lineage>
</organism>
<keyword evidence="3" id="KW-1185">Reference proteome</keyword>
<gene>
    <name evidence="2" type="ORF">FOY91_12155</name>
</gene>
<dbReference type="AlphaFoldDB" id="A0A558R274"/>
<dbReference type="Proteomes" id="UP000318681">
    <property type="component" value="Unassembled WGS sequence"/>
</dbReference>
<name>A0A558R274_9SPHN</name>
<feature type="transmembrane region" description="Helical" evidence="1">
    <location>
        <begin position="37"/>
        <end position="61"/>
    </location>
</feature>
<comment type="caution">
    <text evidence="2">The sequence shown here is derived from an EMBL/GenBank/DDBJ whole genome shotgun (WGS) entry which is preliminary data.</text>
</comment>
<keyword evidence="1" id="KW-0472">Membrane</keyword>
<evidence type="ECO:0000313" key="2">
    <source>
        <dbReference type="EMBL" id="TVV73484.1"/>
    </source>
</evidence>
<sequence>MSEDQALAMAGTLGAMTLVVASLMARRLPFRLVSRLALLWIMIFVGGILIVGSFPEIVAYFT</sequence>
<dbReference type="OrthoDB" id="7392065at2"/>
<evidence type="ECO:0000313" key="3">
    <source>
        <dbReference type="Proteomes" id="UP000318681"/>
    </source>
</evidence>
<accession>A0A558R274</accession>
<dbReference type="EMBL" id="VNIM01000046">
    <property type="protein sequence ID" value="TVV73484.1"/>
    <property type="molecule type" value="Genomic_DNA"/>
</dbReference>
<reference evidence="2 3" key="1">
    <citation type="submission" date="2019-07" db="EMBL/GenBank/DDBJ databases">
        <title>Sphingomonas solaris sp. nov., isolated from a solar panel from Boston, Massachusetts.</title>
        <authorList>
            <person name="Tanner K."/>
            <person name="Pascual J."/>
            <person name="Mancuso C."/>
            <person name="Pereto J."/>
            <person name="Khalil A."/>
            <person name="Vilanova C."/>
        </authorList>
    </citation>
    <scope>NUCLEOTIDE SEQUENCE [LARGE SCALE GENOMIC DNA]</scope>
    <source>
        <strain evidence="2 3">R4DWN</strain>
    </source>
</reference>
<feature type="transmembrane region" description="Helical" evidence="1">
    <location>
        <begin position="6"/>
        <end position="25"/>
    </location>
</feature>
<dbReference type="RefSeq" id="WP_145152098.1">
    <property type="nucleotide sequence ID" value="NZ_VNIM01000046.1"/>
</dbReference>
<protein>
    <submittedName>
        <fullName evidence="2">Uncharacterized protein</fullName>
    </submittedName>
</protein>
<proteinExistence type="predicted"/>
<keyword evidence="1" id="KW-1133">Transmembrane helix</keyword>
<keyword evidence="1" id="KW-0812">Transmembrane</keyword>